<comment type="caution">
    <text evidence="11">The sequence shown here is derived from an EMBL/GenBank/DDBJ whole genome shotgun (WGS) entry which is preliminary data.</text>
</comment>
<feature type="compositionally biased region" description="Polar residues" evidence="9">
    <location>
        <begin position="457"/>
        <end position="507"/>
    </location>
</feature>
<dbReference type="CDD" id="cd00086">
    <property type="entry name" value="homeodomain"/>
    <property type="match status" value="1"/>
</dbReference>
<evidence type="ECO:0000259" key="10">
    <source>
        <dbReference type="PROSITE" id="PS50071"/>
    </source>
</evidence>
<feature type="region of interest" description="Disordered" evidence="9">
    <location>
        <begin position="1"/>
        <end position="99"/>
    </location>
</feature>
<evidence type="ECO:0000256" key="9">
    <source>
        <dbReference type="SAM" id="MobiDB-lite"/>
    </source>
</evidence>
<dbReference type="GO" id="GO:0000981">
    <property type="term" value="F:DNA-binding transcription factor activity, RNA polymerase II-specific"/>
    <property type="evidence" value="ECO:0007669"/>
    <property type="project" value="InterPro"/>
</dbReference>
<evidence type="ECO:0000256" key="7">
    <source>
        <dbReference type="PROSITE-ProRule" id="PRU00108"/>
    </source>
</evidence>
<dbReference type="PANTHER" id="PTHR24340:SF82">
    <property type="entry name" value="HOMEOBOX PROTEIN VND"/>
    <property type="match status" value="1"/>
</dbReference>
<protein>
    <recommendedName>
        <fullName evidence="10">Homeobox domain-containing protein</fullName>
    </recommendedName>
</protein>
<dbReference type="InterPro" id="IPR001356">
    <property type="entry name" value="HD"/>
</dbReference>
<keyword evidence="4 7" id="KW-0238">DNA-binding</keyword>
<dbReference type="Proteomes" id="UP001487740">
    <property type="component" value="Unassembled WGS sequence"/>
</dbReference>
<evidence type="ECO:0000256" key="4">
    <source>
        <dbReference type="ARBA" id="ARBA00023125"/>
    </source>
</evidence>
<feature type="compositionally biased region" description="Polar residues" evidence="9">
    <location>
        <begin position="382"/>
        <end position="408"/>
    </location>
</feature>
<dbReference type="GO" id="GO:0000978">
    <property type="term" value="F:RNA polymerase II cis-regulatory region sequence-specific DNA binding"/>
    <property type="evidence" value="ECO:0007669"/>
    <property type="project" value="TreeGrafter"/>
</dbReference>
<dbReference type="InterPro" id="IPR050394">
    <property type="entry name" value="Homeobox_NK-like"/>
</dbReference>
<proteinExistence type="inferred from homology"/>
<feature type="compositionally biased region" description="Basic and acidic residues" evidence="9">
    <location>
        <begin position="305"/>
        <end position="315"/>
    </location>
</feature>
<dbReference type="SMART" id="SM00389">
    <property type="entry name" value="HOX"/>
    <property type="match status" value="1"/>
</dbReference>
<dbReference type="InterPro" id="IPR009057">
    <property type="entry name" value="Homeodomain-like_sf"/>
</dbReference>
<feature type="compositionally biased region" description="Acidic residues" evidence="9">
    <location>
        <begin position="77"/>
        <end position="91"/>
    </location>
</feature>
<evidence type="ECO:0000256" key="1">
    <source>
        <dbReference type="ARBA" id="ARBA00004123"/>
    </source>
</evidence>
<dbReference type="Gene3D" id="1.10.10.60">
    <property type="entry name" value="Homeodomain-like"/>
    <property type="match status" value="1"/>
</dbReference>
<dbReference type="SUPFAM" id="SSF46689">
    <property type="entry name" value="Homeodomain-like"/>
    <property type="match status" value="1"/>
</dbReference>
<organism evidence="11 12">
    <name type="scientific">Scylla paramamosain</name>
    <name type="common">Mud crab</name>
    <dbReference type="NCBI Taxonomy" id="85552"/>
    <lineage>
        <taxon>Eukaryota</taxon>
        <taxon>Metazoa</taxon>
        <taxon>Ecdysozoa</taxon>
        <taxon>Arthropoda</taxon>
        <taxon>Crustacea</taxon>
        <taxon>Multicrustacea</taxon>
        <taxon>Malacostraca</taxon>
        <taxon>Eumalacostraca</taxon>
        <taxon>Eucarida</taxon>
        <taxon>Decapoda</taxon>
        <taxon>Pleocyemata</taxon>
        <taxon>Brachyura</taxon>
        <taxon>Eubrachyura</taxon>
        <taxon>Portunoidea</taxon>
        <taxon>Portunidae</taxon>
        <taxon>Portuninae</taxon>
        <taxon>Scylla</taxon>
    </lineage>
</organism>
<feature type="region of interest" description="Disordered" evidence="9">
    <location>
        <begin position="371"/>
        <end position="546"/>
    </location>
</feature>
<evidence type="ECO:0000256" key="6">
    <source>
        <dbReference type="ARBA" id="ARBA00023242"/>
    </source>
</evidence>
<dbReference type="EMBL" id="JARAKH010000014">
    <property type="protein sequence ID" value="KAK8397213.1"/>
    <property type="molecule type" value="Genomic_DNA"/>
</dbReference>
<dbReference type="Pfam" id="PF00046">
    <property type="entry name" value="Homeodomain"/>
    <property type="match status" value="1"/>
</dbReference>
<keyword evidence="5 7" id="KW-0371">Homeobox</keyword>
<dbReference type="PRINTS" id="PR00024">
    <property type="entry name" value="HOMEOBOX"/>
</dbReference>
<dbReference type="GO" id="GO:0030154">
    <property type="term" value="P:cell differentiation"/>
    <property type="evidence" value="ECO:0007669"/>
    <property type="project" value="TreeGrafter"/>
</dbReference>
<keyword evidence="6 7" id="KW-0539">Nucleus</keyword>
<dbReference type="PROSITE" id="PS50071">
    <property type="entry name" value="HOMEOBOX_2"/>
    <property type="match status" value="1"/>
</dbReference>
<evidence type="ECO:0000313" key="11">
    <source>
        <dbReference type="EMBL" id="KAK8397213.1"/>
    </source>
</evidence>
<dbReference type="FunFam" id="1.10.10.60:FF:000101">
    <property type="entry name" value="NK2 homeobox 8"/>
    <property type="match status" value="1"/>
</dbReference>
<reference evidence="11 12" key="1">
    <citation type="submission" date="2023-03" db="EMBL/GenBank/DDBJ databases">
        <title>High-quality genome of Scylla paramamosain provides insights in environmental adaptation.</title>
        <authorList>
            <person name="Zhang L."/>
        </authorList>
    </citation>
    <scope>NUCLEOTIDE SEQUENCE [LARGE SCALE GENOMIC DNA]</scope>
    <source>
        <strain evidence="11">LZ_2023a</strain>
        <tissue evidence="11">Muscle</tissue>
    </source>
</reference>
<sequence length="546" mass="58404">MITVQEKRPAGRGFSVRDLLQLHEAAPPPTPRPAEQQQQQQQPQQPQQAALQQGAVPPGAVQAAADSTEQAAALTPAEEELEALEVEEDTETGGRKRKRRILFSKTQTYELERRFRQQRYLSAPEREHLAALLDLTPTQIKIWFQNHRYKTKKLIRERGLEGPPLPPLGTFSQSLRCLAPAGPAARLQEYLPGPAPPLLHLGLHQAQFPGLLPFLPVCPFPPPALPSSPSLLAQAAAAAAAAGPLRTSLASTLTPPTTASLLPHTPPTSGAASPPAVAAAAPPVTTALSLSRAGSLRPEVTVPPRRGDQGRGRHDLGDAACRRRAAPHRKSHARQPGQCHRDPCDPRGTAGTRHQLLPLQGCCRPAECCGRGSSRKRRLTPCTDTVQSPPQLITAHHNSPQPTTASYNPPQPITAHHSQSQPATAHHSSPQPVTASHSPPQPTTAHHFTTAHHSSPQFTTAHHSSPQPTTASHSPPQFTTAHHSQPQPTTNSHSQPQSTTASHSSPQPIAPHHSLSHSTTASPQPTPASPGPRHSKHSLRTGLTHS</sequence>
<keyword evidence="3" id="KW-0217">Developmental protein</keyword>
<evidence type="ECO:0000256" key="5">
    <source>
        <dbReference type="ARBA" id="ARBA00023155"/>
    </source>
</evidence>
<dbReference type="InterPro" id="IPR020479">
    <property type="entry name" value="HD_metazoa"/>
</dbReference>
<accession>A0AAW0UAS7</accession>
<evidence type="ECO:0000256" key="2">
    <source>
        <dbReference type="ARBA" id="ARBA00005661"/>
    </source>
</evidence>
<dbReference type="PANTHER" id="PTHR24340">
    <property type="entry name" value="HOMEOBOX PROTEIN NKX"/>
    <property type="match status" value="1"/>
</dbReference>
<feature type="compositionally biased region" description="Basic residues" evidence="9">
    <location>
        <begin position="323"/>
        <end position="333"/>
    </location>
</feature>
<keyword evidence="12" id="KW-1185">Reference proteome</keyword>
<name>A0AAW0UAS7_SCYPA</name>
<feature type="region of interest" description="Disordered" evidence="9">
    <location>
        <begin position="323"/>
        <end position="342"/>
    </location>
</feature>
<feature type="region of interest" description="Disordered" evidence="9">
    <location>
        <begin position="249"/>
        <end position="315"/>
    </location>
</feature>
<gene>
    <name evidence="11" type="ORF">O3P69_004731</name>
</gene>
<dbReference type="InterPro" id="IPR017970">
    <property type="entry name" value="Homeobox_CS"/>
</dbReference>
<feature type="compositionally biased region" description="Low complexity" evidence="9">
    <location>
        <begin position="443"/>
        <end position="456"/>
    </location>
</feature>
<comment type="similarity">
    <text evidence="2">Belongs to the NK-2 homeobox family.</text>
</comment>
<feature type="DNA-binding region" description="Homeobox" evidence="7">
    <location>
        <begin position="96"/>
        <end position="155"/>
    </location>
</feature>
<evidence type="ECO:0000313" key="12">
    <source>
        <dbReference type="Proteomes" id="UP001487740"/>
    </source>
</evidence>
<comment type="subcellular location">
    <subcellularLocation>
        <location evidence="1 7 8">Nucleus</location>
    </subcellularLocation>
</comment>
<feature type="compositionally biased region" description="Polar residues" evidence="9">
    <location>
        <begin position="416"/>
        <end position="438"/>
    </location>
</feature>
<feature type="compositionally biased region" description="Low complexity" evidence="9">
    <location>
        <begin position="33"/>
        <end position="76"/>
    </location>
</feature>
<evidence type="ECO:0000256" key="3">
    <source>
        <dbReference type="ARBA" id="ARBA00022473"/>
    </source>
</evidence>
<dbReference type="GO" id="GO:0005634">
    <property type="term" value="C:nucleus"/>
    <property type="evidence" value="ECO:0007669"/>
    <property type="project" value="UniProtKB-SubCell"/>
</dbReference>
<feature type="domain" description="Homeobox" evidence="10">
    <location>
        <begin position="94"/>
        <end position="154"/>
    </location>
</feature>
<dbReference type="AlphaFoldDB" id="A0AAW0UAS7"/>
<evidence type="ECO:0000256" key="8">
    <source>
        <dbReference type="RuleBase" id="RU000682"/>
    </source>
</evidence>
<dbReference type="PROSITE" id="PS00027">
    <property type="entry name" value="HOMEOBOX_1"/>
    <property type="match status" value="1"/>
</dbReference>
<feature type="compositionally biased region" description="Low complexity" evidence="9">
    <location>
        <begin position="249"/>
        <end position="287"/>
    </location>
</feature>